<organism evidence="1 2">
    <name type="scientific">Mycolicibacter arupensis</name>
    <dbReference type="NCBI Taxonomy" id="342002"/>
    <lineage>
        <taxon>Bacteria</taxon>
        <taxon>Bacillati</taxon>
        <taxon>Actinomycetota</taxon>
        <taxon>Actinomycetes</taxon>
        <taxon>Mycobacteriales</taxon>
        <taxon>Mycobacteriaceae</taxon>
        <taxon>Mycolicibacter</taxon>
    </lineage>
</organism>
<protein>
    <recommendedName>
        <fullName evidence="3">Recombination endonuclease VII</fullName>
    </recommendedName>
</protein>
<evidence type="ECO:0000313" key="2">
    <source>
        <dbReference type="Proteomes" id="UP000321797"/>
    </source>
</evidence>
<dbReference type="Pfam" id="PF02945">
    <property type="entry name" value="Endonuclease_7"/>
    <property type="match status" value="1"/>
</dbReference>
<name>A0A5C7YEF8_9MYCO</name>
<dbReference type="SUPFAM" id="SSF54060">
    <property type="entry name" value="His-Me finger endonucleases"/>
    <property type="match status" value="1"/>
</dbReference>
<evidence type="ECO:0000313" key="1">
    <source>
        <dbReference type="EMBL" id="TXI59966.1"/>
    </source>
</evidence>
<dbReference type="InterPro" id="IPR004211">
    <property type="entry name" value="Endonuclease_7"/>
</dbReference>
<dbReference type="Proteomes" id="UP000321797">
    <property type="component" value="Unassembled WGS sequence"/>
</dbReference>
<gene>
    <name evidence="1" type="ORF">E6Q54_01470</name>
</gene>
<dbReference type="InterPro" id="IPR038563">
    <property type="entry name" value="Endonuclease_7_sf"/>
</dbReference>
<dbReference type="RefSeq" id="WP_276758943.1">
    <property type="nucleotide sequence ID" value="NZ_SSGD01000008.1"/>
</dbReference>
<proteinExistence type="predicted"/>
<accession>A0A5C7YEF8</accession>
<dbReference type="AlphaFoldDB" id="A0A5C7YEF8"/>
<sequence length="158" mass="17630">MDTKTCNKCGEPKPMTEYHRRTTAKDGHRNHCKACQRRIHDEWYADNKDRRVDANRIWRANNADRYRDTGLMHKYGITGADYDVMVAAQGGVCAICKQPPPADNRLPGNRVLHVDHCHATGQVRGLLCHSCNKSLGQIGDANLAAAAAYIERAMEAGQ</sequence>
<evidence type="ECO:0008006" key="3">
    <source>
        <dbReference type="Google" id="ProtNLM"/>
    </source>
</evidence>
<reference evidence="1 2" key="1">
    <citation type="submission" date="2018-09" db="EMBL/GenBank/DDBJ databases">
        <title>Metagenome Assembled Genomes from an Advanced Water Purification Facility.</title>
        <authorList>
            <person name="Stamps B.W."/>
            <person name="Spear J.R."/>
        </authorList>
    </citation>
    <scope>NUCLEOTIDE SEQUENCE [LARGE SCALE GENOMIC DNA]</scope>
    <source>
        <strain evidence="1">Bin_29_2</strain>
    </source>
</reference>
<dbReference type="InterPro" id="IPR044925">
    <property type="entry name" value="His-Me_finger_sf"/>
</dbReference>
<dbReference type="EMBL" id="SSGD01000008">
    <property type="protein sequence ID" value="TXI59966.1"/>
    <property type="molecule type" value="Genomic_DNA"/>
</dbReference>
<comment type="caution">
    <text evidence="1">The sequence shown here is derived from an EMBL/GenBank/DDBJ whole genome shotgun (WGS) entry which is preliminary data.</text>
</comment>
<dbReference type="Gene3D" id="3.40.1800.10">
    <property type="entry name" value="His-Me finger endonucleases"/>
    <property type="match status" value="1"/>
</dbReference>